<dbReference type="EMBL" id="CCKQ01000254">
    <property type="protein sequence ID" value="CDW71314.1"/>
    <property type="molecule type" value="Genomic_DNA"/>
</dbReference>
<feature type="region of interest" description="Disordered" evidence="2">
    <location>
        <begin position="1"/>
        <end position="47"/>
    </location>
</feature>
<evidence type="ECO:0000313" key="4">
    <source>
        <dbReference type="Proteomes" id="UP000039865"/>
    </source>
</evidence>
<organism evidence="3 4">
    <name type="scientific">Stylonychia lemnae</name>
    <name type="common">Ciliate</name>
    <dbReference type="NCBI Taxonomy" id="5949"/>
    <lineage>
        <taxon>Eukaryota</taxon>
        <taxon>Sar</taxon>
        <taxon>Alveolata</taxon>
        <taxon>Ciliophora</taxon>
        <taxon>Intramacronucleata</taxon>
        <taxon>Spirotrichea</taxon>
        <taxon>Stichotrichia</taxon>
        <taxon>Sporadotrichida</taxon>
        <taxon>Oxytrichidae</taxon>
        <taxon>Stylonychinae</taxon>
        <taxon>Stylonychia</taxon>
    </lineage>
</organism>
<dbReference type="Proteomes" id="UP000039865">
    <property type="component" value="Unassembled WGS sequence"/>
</dbReference>
<protein>
    <submittedName>
        <fullName evidence="3">Uncharacterized protein</fullName>
    </submittedName>
</protein>
<dbReference type="InParanoid" id="A0A077ZPF4"/>
<feature type="coiled-coil region" evidence="1">
    <location>
        <begin position="204"/>
        <end position="231"/>
    </location>
</feature>
<reference evidence="3 4" key="1">
    <citation type="submission" date="2014-06" db="EMBL/GenBank/DDBJ databases">
        <authorList>
            <person name="Swart Estienne"/>
        </authorList>
    </citation>
    <scope>NUCLEOTIDE SEQUENCE [LARGE SCALE GENOMIC DNA]</scope>
    <source>
        <strain evidence="3 4">130c</strain>
    </source>
</reference>
<proteinExistence type="predicted"/>
<evidence type="ECO:0000313" key="3">
    <source>
        <dbReference type="EMBL" id="CDW71314.1"/>
    </source>
</evidence>
<sequence length="355" mass="41186">MTHQVTINSQQNKRISISDKTISNQNSEIDDNEQLNLEGNGDDDEVSEIPQFPPYLNFQSNPANKSVPQQAQLIKIKEDQKEVIDQNKINCLDKIQQHQNDSVIQLKSLIKTKQEEPKYIEQQKNTTILQTDNLSNKNNSQQSCQNQEIQDNQIQETIISEIPQSKQDNTNQIPDLIDHLKQSIQNQNVNMNQICEFPTDKIINKRNRKQIQKLQQQYSKNQANLHQNDQNNQYPKPTKLGKNQRVCFQPTQLMETQSKQATQNLSVPINTNQLLIQNNFETAQNIVQIQNNTKEFSPRYSSQGMQKDHALNVQQKAVILNQFSTIIWAIKARLKIAFYSTIMKFTLIYTMKHSK</sequence>
<evidence type="ECO:0000256" key="2">
    <source>
        <dbReference type="SAM" id="MobiDB-lite"/>
    </source>
</evidence>
<keyword evidence="1" id="KW-0175">Coiled coil</keyword>
<name>A0A077ZPF4_STYLE</name>
<accession>A0A077ZPF4</accession>
<keyword evidence="4" id="KW-1185">Reference proteome</keyword>
<gene>
    <name evidence="3" type="primary">Contig13251.g14136</name>
    <name evidence="3" type="ORF">STYLEM_257</name>
</gene>
<dbReference type="AlphaFoldDB" id="A0A077ZPF4"/>
<feature type="compositionally biased region" description="Polar residues" evidence="2">
    <location>
        <begin position="1"/>
        <end position="27"/>
    </location>
</feature>
<evidence type="ECO:0000256" key="1">
    <source>
        <dbReference type="SAM" id="Coils"/>
    </source>
</evidence>